<dbReference type="AlphaFoldDB" id="A0A975GQH8"/>
<keyword evidence="2" id="KW-1185">Reference proteome</keyword>
<accession>A0A975GQH8</accession>
<name>A0A975GQH8_9BACT</name>
<dbReference type="EMBL" id="CP061800">
    <property type="protein sequence ID" value="QTA88963.1"/>
    <property type="molecule type" value="Genomic_DNA"/>
</dbReference>
<evidence type="ECO:0000313" key="2">
    <source>
        <dbReference type="Proteomes" id="UP000663722"/>
    </source>
</evidence>
<gene>
    <name evidence="1" type="ORF">dnm_050090</name>
</gene>
<sequence>MRFSYYFDLLKKILSVFSVEFRSSVLLTASDISALAPFFCVRGDGDCYGFLLKLPD</sequence>
<dbReference type="Proteomes" id="UP000663722">
    <property type="component" value="Chromosome"/>
</dbReference>
<reference evidence="1" key="1">
    <citation type="journal article" date="2021" name="Microb. Physiol.">
        <title>Proteogenomic Insights into the Physiology of Marine, Sulfate-Reducing, Filamentous Desulfonema limicola and Desulfonema magnum.</title>
        <authorList>
            <person name="Schnaars V."/>
            <person name="Wohlbrand L."/>
            <person name="Scheve S."/>
            <person name="Hinrichs C."/>
            <person name="Reinhardt R."/>
            <person name="Rabus R."/>
        </authorList>
    </citation>
    <scope>NUCLEOTIDE SEQUENCE</scope>
    <source>
        <strain evidence="1">4be13</strain>
    </source>
</reference>
<organism evidence="1 2">
    <name type="scientific">Desulfonema magnum</name>
    <dbReference type="NCBI Taxonomy" id="45655"/>
    <lineage>
        <taxon>Bacteria</taxon>
        <taxon>Pseudomonadati</taxon>
        <taxon>Thermodesulfobacteriota</taxon>
        <taxon>Desulfobacteria</taxon>
        <taxon>Desulfobacterales</taxon>
        <taxon>Desulfococcaceae</taxon>
        <taxon>Desulfonema</taxon>
    </lineage>
</organism>
<dbReference type="KEGG" id="dmm:dnm_050090"/>
<evidence type="ECO:0000313" key="1">
    <source>
        <dbReference type="EMBL" id="QTA88963.1"/>
    </source>
</evidence>
<proteinExistence type="predicted"/>
<protein>
    <submittedName>
        <fullName evidence="1">Uncharacterized protein</fullName>
    </submittedName>
</protein>